<dbReference type="InterPro" id="IPR036236">
    <property type="entry name" value="Znf_C2H2_sf"/>
</dbReference>
<dbReference type="InterPro" id="IPR044246">
    <property type="entry name" value="ZFP3-like"/>
</dbReference>
<evidence type="ECO:0000256" key="1">
    <source>
        <dbReference type="ARBA" id="ARBA00004123"/>
    </source>
</evidence>
<dbReference type="SUPFAM" id="SSF57667">
    <property type="entry name" value="beta-beta-alpha zinc fingers"/>
    <property type="match status" value="1"/>
</dbReference>
<dbReference type="PANTHER" id="PTHR47287:SF9">
    <property type="entry name" value="ZINC FINGER PROTEIN 4-LIKE"/>
    <property type="match status" value="1"/>
</dbReference>
<evidence type="ECO:0000256" key="7">
    <source>
        <dbReference type="SAM" id="MobiDB-lite"/>
    </source>
</evidence>
<keyword evidence="4" id="KW-0862">Zinc</keyword>
<feature type="domain" description="C2H2-type" evidence="8">
    <location>
        <begin position="120"/>
        <end position="147"/>
    </location>
</feature>
<feature type="compositionally biased region" description="Basic and acidic residues" evidence="7">
    <location>
        <begin position="291"/>
        <end position="300"/>
    </location>
</feature>
<evidence type="ECO:0000259" key="8">
    <source>
        <dbReference type="PROSITE" id="PS50157"/>
    </source>
</evidence>
<name>A0ABU6S4N2_9FABA</name>
<protein>
    <recommendedName>
        <fullName evidence="8">C2H2-type domain-containing protein</fullName>
    </recommendedName>
</protein>
<evidence type="ECO:0000256" key="2">
    <source>
        <dbReference type="ARBA" id="ARBA00022723"/>
    </source>
</evidence>
<evidence type="ECO:0000256" key="6">
    <source>
        <dbReference type="PROSITE-ProRule" id="PRU00042"/>
    </source>
</evidence>
<keyword evidence="3 6" id="KW-0863">Zinc-finger</keyword>
<evidence type="ECO:0000256" key="5">
    <source>
        <dbReference type="ARBA" id="ARBA00023242"/>
    </source>
</evidence>
<organism evidence="9 10">
    <name type="scientific">Stylosanthes scabra</name>
    <dbReference type="NCBI Taxonomy" id="79078"/>
    <lineage>
        <taxon>Eukaryota</taxon>
        <taxon>Viridiplantae</taxon>
        <taxon>Streptophyta</taxon>
        <taxon>Embryophyta</taxon>
        <taxon>Tracheophyta</taxon>
        <taxon>Spermatophyta</taxon>
        <taxon>Magnoliopsida</taxon>
        <taxon>eudicotyledons</taxon>
        <taxon>Gunneridae</taxon>
        <taxon>Pentapetalae</taxon>
        <taxon>rosids</taxon>
        <taxon>fabids</taxon>
        <taxon>Fabales</taxon>
        <taxon>Fabaceae</taxon>
        <taxon>Papilionoideae</taxon>
        <taxon>50 kb inversion clade</taxon>
        <taxon>dalbergioids sensu lato</taxon>
        <taxon>Dalbergieae</taxon>
        <taxon>Pterocarpus clade</taxon>
        <taxon>Stylosanthes</taxon>
    </lineage>
</organism>
<feature type="compositionally biased region" description="Low complexity" evidence="7">
    <location>
        <begin position="303"/>
        <end position="318"/>
    </location>
</feature>
<keyword evidence="2" id="KW-0479">Metal-binding</keyword>
<dbReference type="Proteomes" id="UP001341840">
    <property type="component" value="Unassembled WGS sequence"/>
</dbReference>
<dbReference type="EMBL" id="JASCZI010060422">
    <property type="protein sequence ID" value="MED6130778.1"/>
    <property type="molecule type" value="Genomic_DNA"/>
</dbReference>
<feature type="region of interest" description="Disordered" evidence="7">
    <location>
        <begin position="1"/>
        <end position="56"/>
    </location>
</feature>
<reference evidence="9 10" key="1">
    <citation type="journal article" date="2023" name="Plants (Basel)">
        <title>Bridging the Gap: Combining Genomics and Transcriptomics Approaches to Understand Stylosanthes scabra, an Orphan Legume from the Brazilian Caatinga.</title>
        <authorList>
            <person name="Ferreira-Neto J.R.C."/>
            <person name="da Silva M.D."/>
            <person name="Binneck E."/>
            <person name="de Melo N.F."/>
            <person name="da Silva R.H."/>
            <person name="de Melo A.L.T.M."/>
            <person name="Pandolfi V."/>
            <person name="Bustamante F.O."/>
            <person name="Brasileiro-Vidal A.C."/>
            <person name="Benko-Iseppon A.M."/>
        </authorList>
    </citation>
    <scope>NUCLEOTIDE SEQUENCE [LARGE SCALE GENOMIC DNA]</scope>
    <source>
        <tissue evidence="9">Leaves</tissue>
    </source>
</reference>
<dbReference type="Pfam" id="PF13912">
    <property type="entry name" value="zf-C2H2_6"/>
    <property type="match status" value="1"/>
</dbReference>
<feature type="compositionally biased region" description="Polar residues" evidence="7">
    <location>
        <begin position="278"/>
        <end position="290"/>
    </location>
</feature>
<dbReference type="PROSITE" id="PS50157">
    <property type="entry name" value="ZINC_FINGER_C2H2_2"/>
    <property type="match status" value="1"/>
</dbReference>
<comment type="subcellular location">
    <subcellularLocation>
        <location evidence="1">Nucleus</location>
    </subcellularLocation>
</comment>
<evidence type="ECO:0000313" key="10">
    <source>
        <dbReference type="Proteomes" id="UP001341840"/>
    </source>
</evidence>
<dbReference type="PROSITE" id="PS00028">
    <property type="entry name" value="ZINC_FINGER_C2H2_1"/>
    <property type="match status" value="1"/>
</dbReference>
<keyword evidence="5" id="KW-0539">Nucleus</keyword>
<proteinExistence type="predicted"/>
<gene>
    <name evidence="9" type="ORF">PIB30_003798</name>
</gene>
<accession>A0ABU6S4N2</accession>
<keyword evidence="10" id="KW-1185">Reference proteome</keyword>
<dbReference type="InterPro" id="IPR013087">
    <property type="entry name" value="Znf_C2H2_type"/>
</dbReference>
<evidence type="ECO:0000256" key="4">
    <source>
        <dbReference type="ARBA" id="ARBA00022833"/>
    </source>
</evidence>
<feature type="compositionally biased region" description="Low complexity" evidence="7">
    <location>
        <begin position="1"/>
        <end position="20"/>
    </location>
</feature>
<dbReference type="PANTHER" id="PTHR47287">
    <property type="entry name" value="C2H2 AND C2HC ZINC FINGERS SUPERFAMILY PROTEIN"/>
    <property type="match status" value="1"/>
</dbReference>
<dbReference type="Gene3D" id="3.30.160.60">
    <property type="entry name" value="Classic Zinc Finger"/>
    <property type="match status" value="1"/>
</dbReference>
<feature type="compositionally biased region" description="Polar residues" evidence="7">
    <location>
        <begin position="45"/>
        <end position="56"/>
    </location>
</feature>
<comment type="caution">
    <text evidence="9">The sequence shown here is derived from an EMBL/GenBank/DDBJ whole genome shotgun (WGS) entry which is preliminary data.</text>
</comment>
<feature type="region of interest" description="Disordered" evidence="7">
    <location>
        <begin position="258"/>
        <end position="318"/>
    </location>
</feature>
<feature type="region of interest" description="Disordered" evidence="7">
    <location>
        <begin position="95"/>
        <end position="115"/>
    </location>
</feature>
<evidence type="ECO:0000256" key="3">
    <source>
        <dbReference type="ARBA" id="ARBA00022771"/>
    </source>
</evidence>
<sequence>MSTKSLDSSPSESSSISGTSEGNDHTLLSVDNNNKRDNDLASAPDQASNSNDNDGNSQTMLNFVKLSNNVSSIRCSSNVKELDFFNAGKKAMGSSSSWANNIDEGREENTEENTSETKTFSCNFCKREFSSSQALGGHQNAHKQERAIAKRRQGMDTNALGHLHHFPYYPYSSFPTNPYYGSYNRALGVRMESMIHKPSYPWSAGHHRFGRSHNWSTQGILSSSSSLALDKLIIEGLQPNNNEGAQGGVSGIQASSSNLKIEDDNGGNNNGTTPELGDSSTKDVATNLTHHGTDDHDPKPYNKPSSSESPELDLSLKL</sequence>
<evidence type="ECO:0000313" key="9">
    <source>
        <dbReference type="EMBL" id="MED6130778.1"/>
    </source>
</evidence>